<evidence type="ECO:0000256" key="1">
    <source>
        <dbReference type="ARBA" id="ARBA00006865"/>
    </source>
</evidence>
<gene>
    <name evidence="4" type="ORF">A3860_07360</name>
</gene>
<feature type="chain" id="PRO_5012596474" description="GH16 domain-containing protein" evidence="2">
    <location>
        <begin position="23"/>
        <end position="263"/>
    </location>
</feature>
<dbReference type="OrthoDB" id="370098at2"/>
<protein>
    <recommendedName>
        <fullName evidence="3">GH16 domain-containing protein</fullName>
    </recommendedName>
</protein>
<evidence type="ECO:0000313" key="5">
    <source>
        <dbReference type="Proteomes" id="UP000192796"/>
    </source>
</evidence>
<dbReference type="InterPro" id="IPR000757">
    <property type="entry name" value="Beta-glucanase-like"/>
</dbReference>
<evidence type="ECO:0000259" key="3">
    <source>
        <dbReference type="PROSITE" id="PS51762"/>
    </source>
</evidence>
<dbReference type="PROSITE" id="PS51257">
    <property type="entry name" value="PROKAR_LIPOPROTEIN"/>
    <property type="match status" value="1"/>
</dbReference>
<sequence>MKKVFYSLLVVAMVAGACKKNASPENESSPKNSSGGVNTTARAASTVQFSGYTWYIRNTGNSTEGPGPNIFNGSNAWVDGNGWLHLKITKNTSTNKWNCAEIYSAQNFGYGSYQWQVEGAIGSLDKNIVLGLFNYSGNDGFDEMDIEFARWGNSSWPNLNYTVWPATSGKSEWNYTKNFTLTGGTYTTHRFTRNSSSVVFKSLNGFYNDDTNLFASATCSSPAWSISTLSMPVHMNLWLFDGLAPSDSKEVEIIIHSFKYTAG</sequence>
<dbReference type="PROSITE" id="PS51762">
    <property type="entry name" value="GH16_2"/>
    <property type="match status" value="1"/>
</dbReference>
<dbReference type="InterPro" id="IPR013320">
    <property type="entry name" value="ConA-like_dom_sf"/>
</dbReference>
<organism evidence="4 5">
    <name type="scientific">Niastella vici</name>
    <dbReference type="NCBI Taxonomy" id="1703345"/>
    <lineage>
        <taxon>Bacteria</taxon>
        <taxon>Pseudomonadati</taxon>
        <taxon>Bacteroidota</taxon>
        <taxon>Chitinophagia</taxon>
        <taxon>Chitinophagales</taxon>
        <taxon>Chitinophagaceae</taxon>
        <taxon>Niastella</taxon>
    </lineage>
</organism>
<dbReference type="GO" id="GO:0004553">
    <property type="term" value="F:hydrolase activity, hydrolyzing O-glycosyl compounds"/>
    <property type="evidence" value="ECO:0007669"/>
    <property type="project" value="InterPro"/>
</dbReference>
<dbReference type="SUPFAM" id="SSF49899">
    <property type="entry name" value="Concanavalin A-like lectins/glucanases"/>
    <property type="match status" value="1"/>
</dbReference>
<evidence type="ECO:0000256" key="2">
    <source>
        <dbReference type="SAM" id="SignalP"/>
    </source>
</evidence>
<keyword evidence="5" id="KW-1185">Reference proteome</keyword>
<dbReference type="STRING" id="1703345.A3860_07360"/>
<dbReference type="AlphaFoldDB" id="A0A1V9FIU0"/>
<feature type="domain" description="GH16" evidence="3">
    <location>
        <begin position="22"/>
        <end position="263"/>
    </location>
</feature>
<dbReference type="GO" id="GO:0005975">
    <property type="term" value="P:carbohydrate metabolic process"/>
    <property type="evidence" value="ECO:0007669"/>
    <property type="project" value="InterPro"/>
</dbReference>
<comment type="caution">
    <text evidence="4">The sequence shown here is derived from an EMBL/GenBank/DDBJ whole genome shotgun (WGS) entry which is preliminary data.</text>
</comment>
<feature type="signal peptide" evidence="2">
    <location>
        <begin position="1"/>
        <end position="22"/>
    </location>
</feature>
<dbReference type="Proteomes" id="UP000192796">
    <property type="component" value="Unassembled WGS sequence"/>
</dbReference>
<reference evidence="4 5" key="1">
    <citation type="submission" date="2016-03" db="EMBL/GenBank/DDBJ databases">
        <title>Niastella vici sp. nov., isolated from farmland soil.</title>
        <authorList>
            <person name="Chen L."/>
            <person name="Wang D."/>
            <person name="Yang S."/>
            <person name="Wang G."/>
        </authorList>
    </citation>
    <scope>NUCLEOTIDE SEQUENCE [LARGE SCALE GENOMIC DNA]</scope>
    <source>
        <strain evidence="4 5">DJ57</strain>
    </source>
</reference>
<keyword evidence="2" id="KW-0732">Signal</keyword>
<dbReference type="RefSeq" id="WP_081155282.1">
    <property type="nucleotide sequence ID" value="NZ_LVYD01000102.1"/>
</dbReference>
<dbReference type="EMBL" id="LVYD01000102">
    <property type="protein sequence ID" value="OQP58136.1"/>
    <property type="molecule type" value="Genomic_DNA"/>
</dbReference>
<comment type="similarity">
    <text evidence="1">Belongs to the glycosyl hydrolase 16 family.</text>
</comment>
<accession>A0A1V9FIU0</accession>
<name>A0A1V9FIU0_9BACT</name>
<dbReference type="CDD" id="cd00413">
    <property type="entry name" value="Glyco_hydrolase_16"/>
    <property type="match status" value="1"/>
</dbReference>
<evidence type="ECO:0000313" key="4">
    <source>
        <dbReference type="EMBL" id="OQP58136.1"/>
    </source>
</evidence>
<dbReference type="Gene3D" id="2.60.120.200">
    <property type="match status" value="1"/>
</dbReference>
<proteinExistence type="inferred from homology"/>